<feature type="compositionally biased region" description="Basic and acidic residues" evidence="9">
    <location>
        <begin position="18"/>
        <end position="41"/>
    </location>
</feature>
<dbReference type="GO" id="GO:0005634">
    <property type="term" value="C:nucleus"/>
    <property type="evidence" value="ECO:0007669"/>
    <property type="project" value="UniProtKB-SubCell"/>
</dbReference>
<dbReference type="AlphaFoldDB" id="A0A8J1Y8W8"/>
<comment type="caution">
    <text evidence="10">The sequence shown here is derived from an EMBL/GenBank/DDBJ whole genome shotgun (WGS) entry which is preliminary data.</text>
</comment>
<feature type="compositionally biased region" description="Acidic residues" evidence="9">
    <location>
        <begin position="47"/>
        <end position="62"/>
    </location>
</feature>
<dbReference type="PROSITE" id="PS50157">
    <property type="entry name" value="ZINC_FINGER_C2H2_2"/>
    <property type="match status" value="5"/>
</dbReference>
<dbReference type="PROSITE" id="PS00028">
    <property type="entry name" value="ZINC_FINGER_C2H2_1"/>
    <property type="match status" value="4"/>
</dbReference>
<evidence type="ECO:0000256" key="7">
    <source>
        <dbReference type="ARBA" id="ARBA00023242"/>
    </source>
</evidence>
<dbReference type="GO" id="GO:0000981">
    <property type="term" value="F:DNA-binding transcription factor activity, RNA polymerase II-specific"/>
    <property type="evidence" value="ECO:0007669"/>
    <property type="project" value="TreeGrafter"/>
</dbReference>
<dbReference type="FunFam" id="3.30.160.60:FF:000207">
    <property type="entry name" value="zinc finger protein SNAI2"/>
    <property type="match status" value="1"/>
</dbReference>
<evidence type="ECO:0000256" key="3">
    <source>
        <dbReference type="ARBA" id="ARBA00022737"/>
    </source>
</evidence>
<comment type="subcellular location">
    <subcellularLocation>
        <location evidence="1">Nucleus</location>
    </subcellularLocation>
</comment>
<keyword evidence="3" id="KW-0677">Repeat</keyword>
<dbReference type="FunFam" id="3.30.160.60:FF:000693">
    <property type="entry name" value="Snail family zinc finger 1a"/>
    <property type="match status" value="1"/>
</dbReference>
<reference evidence="10" key="1">
    <citation type="submission" date="2022-03" db="EMBL/GenBank/DDBJ databases">
        <authorList>
            <person name="Martin C."/>
        </authorList>
    </citation>
    <scope>NUCLEOTIDE SEQUENCE</scope>
</reference>
<sequence length="563" mass="63822">MPKSFLIKSTSPICKAKSKLDDIKPEEMDVTRESAADKNEELTSTIEDSDLDEEIDIMSNDDDSPHEHGHNIDVADDIVKQQSPSRIETARTSPVMSPAPLSTTTQTHHQHHQNLQPMPSPVSSISSQISQDDHDRQSISHKNNARRSPHYLPSHPQLNESQQSRPAIITSIHNNNRLPMKQSPLPTESYQDRLQMQKPTTPPSGTTPIAKPEPSIPDYRAFGHVQPHPMDALRMHDPRFWQNNITNVTNITNMGHPYLGISFHQRLQQLHSLHTAHAQHAHETLKYPSDPYKYSPDVFKYHSDPLKSSQFSPTEAFKYPPMHPTIHPYSPTSAYHAIPAPPLVPLSRSPGHVSPRTHDHYLTADIHRMQRSPTDTIPSPVSAKSQELTMDKPKLPWSIEAMTSDLDSRKRKREGEPPRYQCEACNKSYSTFSGLSKHKQFHCVTQVKKQFNCKYCEKTYISLGALKMHIRTHTLPCKCKLCGKAFSRPWLLQGHIRTHTGEKPFKCQHCGRAFADRSNLRAHLQTHSDVKKYSCKCCSKTFSRMSLLLKHEDGGCAGMLTAH</sequence>
<accession>A0A8J1Y8W8</accession>
<dbReference type="GO" id="GO:0008270">
    <property type="term" value="F:zinc ion binding"/>
    <property type="evidence" value="ECO:0007669"/>
    <property type="project" value="UniProtKB-KW"/>
</dbReference>
<evidence type="ECO:0000256" key="6">
    <source>
        <dbReference type="ARBA" id="ARBA00023125"/>
    </source>
</evidence>
<dbReference type="InterPro" id="IPR050527">
    <property type="entry name" value="Snail/Krueppel_Znf"/>
</dbReference>
<protein>
    <submittedName>
        <fullName evidence="10">Uncharacterized protein</fullName>
    </submittedName>
</protein>
<name>A0A8J1Y8W8_OWEFU</name>
<feature type="compositionally biased region" description="Polar residues" evidence="9">
    <location>
        <begin position="184"/>
        <end position="207"/>
    </location>
</feature>
<dbReference type="Proteomes" id="UP000749559">
    <property type="component" value="Unassembled WGS sequence"/>
</dbReference>
<evidence type="ECO:0000256" key="2">
    <source>
        <dbReference type="ARBA" id="ARBA00022723"/>
    </source>
</evidence>
<keyword evidence="5" id="KW-0862">Zinc</keyword>
<organism evidence="10 11">
    <name type="scientific">Owenia fusiformis</name>
    <name type="common">Polychaete worm</name>
    <dbReference type="NCBI Taxonomy" id="6347"/>
    <lineage>
        <taxon>Eukaryota</taxon>
        <taxon>Metazoa</taxon>
        <taxon>Spiralia</taxon>
        <taxon>Lophotrochozoa</taxon>
        <taxon>Annelida</taxon>
        <taxon>Polychaeta</taxon>
        <taxon>Sedentaria</taxon>
        <taxon>Canalipalpata</taxon>
        <taxon>Sabellida</taxon>
        <taxon>Oweniida</taxon>
        <taxon>Oweniidae</taxon>
        <taxon>Owenia</taxon>
    </lineage>
</organism>
<evidence type="ECO:0000313" key="11">
    <source>
        <dbReference type="Proteomes" id="UP000749559"/>
    </source>
</evidence>
<proteinExistence type="inferred from homology"/>
<dbReference type="SUPFAM" id="SSF57667">
    <property type="entry name" value="beta-beta-alpha zinc fingers"/>
    <property type="match status" value="3"/>
</dbReference>
<evidence type="ECO:0000256" key="9">
    <source>
        <dbReference type="SAM" id="MobiDB-lite"/>
    </source>
</evidence>
<keyword evidence="6" id="KW-0238">DNA-binding</keyword>
<comment type="similarity">
    <text evidence="8">Belongs to the snail C2H2-type zinc-finger protein family.</text>
</comment>
<dbReference type="Pfam" id="PF00096">
    <property type="entry name" value="zf-C2H2"/>
    <property type="match status" value="3"/>
</dbReference>
<evidence type="ECO:0000256" key="5">
    <source>
        <dbReference type="ARBA" id="ARBA00022833"/>
    </source>
</evidence>
<evidence type="ECO:0000256" key="8">
    <source>
        <dbReference type="ARBA" id="ARBA00037948"/>
    </source>
</evidence>
<dbReference type="PANTHER" id="PTHR24388">
    <property type="entry name" value="ZINC FINGER PROTEIN"/>
    <property type="match status" value="1"/>
</dbReference>
<keyword evidence="2" id="KW-0479">Metal-binding</keyword>
<keyword evidence="11" id="KW-1185">Reference proteome</keyword>
<gene>
    <name evidence="10" type="ORF">OFUS_LOCUS5666</name>
</gene>
<feature type="region of interest" description="Disordered" evidence="9">
    <location>
        <begin position="18"/>
        <end position="71"/>
    </location>
</feature>
<evidence type="ECO:0000256" key="4">
    <source>
        <dbReference type="ARBA" id="ARBA00022771"/>
    </source>
</evidence>
<feature type="region of interest" description="Disordered" evidence="9">
    <location>
        <begin position="84"/>
        <end position="216"/>
    </location>
</feature>
<dbReference type="InterPro" id="IPR036236">
    <property type="entry name" value="Znf_C2H2_sf"/>
</dbReference>
<keyword evidence="4" id="KW-0863">Zinc-finger</keyword>
<feature type="compositionally biased region" description="Polar residues" evidence="9">
    <location>
        <begin position="84"/>
        <end position="95"/>
    </location>
</feature>
<dbReference type="Gene3D" id="3.30.160.60">
    <property type="entry name" value="Classic Zinc Finger"/>
    <property type="match status" value="3"/>
</dbReference>
<evidence type="ECO:0000256" key="1">
    <source>
        <dbReference type="ARBA" id="ARBA00004123"/>
    </source>
</evidence>
<dbReference type="SMART" id="SM00355">
    <property type="entry name" value="ZnF_C2H2"/>
    <property type="match status" value="5"/>
</dbReference>
<feature type="compositionally biased region" description="Polar residues" evidence="9">
    <location>
        <begin position="156"/>
        <end position="177"/>
    </location>
</feature>
<dbReference type="InterPro" id="IPR013087">
    <property type="entry name" value="Znf_C2H2_type"/>
</dbReference>
<dbReference type="FunFam" id="3.30.160.60:FF:001114">
    <property type="entry name" value="Zinc finger protein SNAI2"/>
    <property type="match status" value="1"/>
</dbReference>
<dbReference type="GO" id="GO:0000978">
    <property type="term" value="F:RNA polymerase II cis-regulatory region sequence-specific DNA binding"/>
    <property type="evidence" value="ECO:0007669"/>
    <property type="project" value="TreeGrafter"/>
</dbReference>
<evidence type="ECO:0000313" key="10">
    <source>
        <dbReference type="EMBL" id="CAH1778804.1"/>
    </source>
</evidence>
<keyword evidence="7" id="KW-0539">Nucleus</keyword>
<dbReference type="EMBL" id="CAIIXF020000003">
    <property type="protein sequence ID" value="CAH1778804.1"/>
    <property type="molecule type" value="Genomic_DNA"/>
</dbReference>
<dbReference type="FunFam" id="3.30.160.60:FF:000043">
    <property type="entry name" value="Scratch family zinc finger 2"/>
    <property type="match status" value="1"/>
</dbReference>
<dbReference type="OrthoDB" id="5428132at2759"/>
<dbReference type="PANTHER" id="PTHR24388:SF54">
    <property type="entry name" value="PROTEIN ESCARGOT"/>
    <property type="match status" value="1"/>
</dbReference>